<reference evidence="1 2" key="1">
    <citation type="journal article" date="2016" name="Nat. Commun.">
        <title>Thousands of microbial genomes shed light on interconnected biogeochemical processes in an aquifer system.</title>
        <authorList>
            <person name="Anantharaman K."/>
            <person name="Brown C.T."/>
            <person name="Hug L.A."/>
            <person name="Sharon I."/>
            <person name="Castelle C.J."/>
            <person name="Probst A.J."/>
            <person name="Thomas B.C."/>
            <person name="Singh A."/>
            <person name="Wilkins M.J."/>
            <person name="Karaoz U."/>
            <person name="Brodie E.L."/>
            <person name="Williams K.H."/>
            <person name="Hubbard S.S."/>
            <person name="Banfield J.F."/>
        </authorList>
    </citation>
    <scope>NUCLEOTIDE SEQUENCE [LARGE SCALE GENOMIC DNA]</scope>
</reference>
<dbReference type="AlphaFoldDB" id="A0A1F5DDS7"/>
<protein>
    <submittedName>
        <fullName evidence="1">Uncharacterized protein</fullName>
    </submittedName>
</protein>
<gene>
    <name evidence="1" type="ORF">A3J78_01125</name>
</gene>
<organism evidence="1 2">
    <name type="scientific">Candidatus Beckwithbacteria bacterium RBG_13_35_6</name>
    <dbReference type="NCBI Taxonomy" id="1797456"/>
    <lineage>
        <taxon>Bacteria</taxon>
        <taxon>Candidatus Beckwithiibacteriota</taxon>
    </lineage>
</organism>
<dbReference type="Proteomes" id="UP000178758">
    <property type="component" value="Unassembled WGS sequence"/>
</dbReference>
<evidence type="ECO:0000313" key="2">
    <source>
        <dbReference type="Proteomes" id="UP000178758"/>
    </source>
</evidence>
<comment type="caution">
    <text evidence="1">The sequence shown here is derived from an EMBL/GenBank/DDBJ whole genome shotgun (WGS) entry which is preliminary data.</text>
</comment>
<dbReference type="EMBL" id="MEZJ01000038">
    <property type="protein sequence ID" value="OGD53362.1"/>
    <property type="molecule type" value="Genomic_DNA"/>
</dbReference>
<name>A0A1F5DDS7_9BACT</name>
<proteinExistence type="predicted"/>
<sequence length="103" mass="11267">MSIAEVFSDAIISWADKVGDRGAAAIYETLDPQAKQFAETIWESLSDFNFATDIKMAVADRVAETTIGLRPIIFGIEEDPTAFLVKVLVELTGCQLDELIVEA</sequence>
<evidence type="ECO:0000313" key="1">
    <source>
        <dbReference type="EMBL" id="OGD53362.1"/>
    </source>
</evidence>
<accession>A0A1F5DDS7</accession>